<keyword evidence="2" id="KW-1185">Reference proteome</keyword>
<dbReference type="Proteomes" id="UP000005239">
    <property type="component" value="Unassembled WGS sequence"/>
</dbReference>
<name>A0A2A6B5T3_PRIPA</name>
<reference evidence="2" key="1">
    <citation type="journal article" date="2008" name="Nat. Genet.">
        <title>The Pristionchus pacificus genome provides a unique perspective on nematode lifestyle and parasitism.</title>
        <authorList>
            <person name="Dieterich C."/>
            <person name="Clifton S.W."/>
            <person name="Schuster L.N."/>
            <person name="Chinwalla A."/>
            <person name="Delehaunty K."/>
            <person name="Dinkelacker I."/>
            <person name="Fulton L."/>
            <person name="Fulton R."/>
            <person name="Godfrey J."/>
            <person name="Minx P."/>
            <person name="Mitreva M."/>
            <person name="Roeseler W."/>
            <person name="Tian H."/>
            <person name="Witte H."/>
            <person name="Yang S.P."/>
            <person name="Wilson R.K."/>
            <person name="Sommer R.J."/>
        </authorList>
    </citation>
    <scope>NUCLEOTIDE SEQUENCE [LARGE SCALE GENOMIC DNA]</scope>
    <source>
        <strain evidence="2">PS312</strain>
    </source>
</reference>
<dbReference type="EnsemblMetazoa" id="PPA04326.1">
    <property type="protein sequence ID" value="PPA04326.1"/>
    <property type="gene ID" value="WBGene00093880"/>
</dbReference>
<gene>
    <name evidence="1" type="primary">WBGene00093880</name>
</gene>
<dbReference type="AlphaFoldDB" id="A0A2A6B5T3"/>
<evidence type="ECO:0000313" key="1">
    <source>
        <dbReference type="EnsemblMetazoa" id="PPA04326.1"/>
    </source>
</evidence>
<protein>
    <submittedName>
        <fullName evidence="1">Uncharacterized protein</fullName>
    </submittedName>
</protein>
<proteinExistence type="predicted"/>
<sequence>MRVEWMRQCMRQGQFLVRDTCVRMRVVSLVAALLHVCESFDAYSANHPTETIGEEERADLQSELNALLREVHPALFFRPDTNLDILLADNELSEVSDMGDITRHELIDDSTAPIKPYQSRIEEESEKGGVEQGGTNESIIPTTTARLLVFAKKRKRPTIVFPSGN</sequence>
<accession>A0A2A6B5T3</accession>
<accession>A0A8R1Y8K2</accession>
<reference evidence="1" key="2">
    <citation type="submission" date="2022-06" db="UniProtKB">
        <authorList>
            <consortium name="EnsemblMetazoa"/>
        </authorList>
    </citation>
    <scope>IDENTIFICATION</scope>
    <source>
        <strain evidence="1">PS312</strain>
    </source>
</reference>
<evidence type="ECO:0000313" key="2">
    <source>
        <dbReference type="Proteomes" id="UP000005239"/>
    </source>
</evidence>
<organism evidence="1 2">
    <name type="scientific">Pristionchus pacificus</name>
    <name type="common">Parasitic nematode worm</name>
    <dbReference type="NCBI Taxonomy" id="54126"/>
    <lineage>
        <taxon>Eukaryota</taxon>
        <taxon>Metazoa</taxon>
        <taxon>Ecdysozoa</taxon>
        <taxon>Nematoda</taxon>
        <taxon>Chromadorea</taxon>
        <taxon>Rhabditida</taxon>
        <taxon>Rhabditina</taxon>
        <taxon>Diplogasteromorpha</taxon>
        <taxon>Diplogasteroidea</taxon>
        <taxon>Neodiplogasteridae</taxon>
        <taxon>Pristionchus</taxon>
    </lineage>
</organism>